<feature type="signal peptide" evidence="5">
    <location>
        <begin position="1"/>
        <end position="19"/>
    </location>
</feature>
<keyword evidence="2 5" id="KW-0732">Signal</keyword>
<evidence type="ECO:0000313" key="6">
    <source>
        <dbReference type="EMBL" id="PMD30610.1"/>
    </source>
</evidence>
<dbReference type="Proteomes" id="UP000235786">
    <property type="component" value="Unassembled WGS sequence"/>
</dbReference>
<evidence type="ECO:0000256" key="1">
    <source>
        <dbReference type="ARBA" id="ARBA00022487"/>
    </source>
</evidence>
<dbReference type="Pfam" id="PF07519">
    <property type="entry name" value="Tannase"/>
    <property type="match status" value="1"/>
</dbReference>
<evidence type="ECO:0000256" key="5">
    <source>
        <dbReference type="RuleBase" id="RU361238"/>
    </source>
</evidence>
<protein>
    <recommendedName>
        <fullName evidence="5">Carboxylic ester hydrolase</fullName>
        <ecNumber evidence="5">3.1.1.-</ecNumber>
    </recommendedName>
</protein>
<organism evidence="6 7">
    <name type="scientific">Hyaloscypha variabilis (strain UAMH 11265 / GT02V1 / F)</name>
    <name type="common">Meliniomyces variabilis</name>
    <dbReference type="NCBI Taxonomy" id="1149755"/>
    <lineage>
        <taxon>Eukaryota</taxon>
        <taxon>Fungi</taxon>
        <taxon>Dikarya</taxon>
        <taxon>Ascomycota</taxon>
        <taxon>Pezizomycotina</taxon>
        <taxon>Leotiomycetes</taxon>
        <taxon>Helotiales</taxon>
        <taxon>Hyaloscyphaceae</taxon>
        <taxon>Hyaloscypha</taxon>
        <taxon>Hyaloscypha variabilis</taxon>
    </lineage>
</organism>
<reference evidence="6 7" key="1">
    <citation type="submission" date="2016-04" db="EMBL/GenBank/DDBJ databases">
        <title>A degradative enzymes factory behind the ericoid mycorrhizal symbiosis.</title>
        <authorList>
            <consortium name="DOE Joint Genome Institute"/>
            <person name="Martino E."/>
            <person name="Morin E."/>
            <person name="Grelet G."/>
            <person name="Kuo A."/>
            <person name="Kohler A."/>
            <person name="Daghino S."/>
            <person name="Barry K."/>
            <person name="Choi C."/>
            <person name="Cichocki N."/>
            <person name="Clum A."/>
            <person name="Copeland A."/>
            <person name="Hainaut M."/>
            <person name="Haridas S."/>
            <person name="Labutti K."/>
            <person name="Lindquist E."/>
            <person name="Lipzen A."/>
            <person name="Khouja H.-R."/>
            <person name="Murat C."/>
            <person name="Ohm R."/>
            <person name="Olson A."/>
            <person name="Spatafora J."/>
            <person name="Veneault-Fourrey C."/>
            <person name="Henrissat B."/>
            <person name="Grigoriev I."/>
            <person name="Martin F."/>
            <person name="Perotto S."/>
        </authorList>
    </citation>
    <scope>NUCLEOTIDE SEQUENCE [LARGE SCALE GENOMIC DNA]</scope>
    <source>
        <strain evidence="6 7">F</strain>
    </source>
</reference>
<evidence type="ECO:0000256" key="3">
    <source>
        <dbReference type="ARBA" id="ARBA00022801"/>
    </source>
</evidence>
<keyword evidence="3 5" id="KW-0378">Hydrolase</keyword>
<dbReference type="AlphaFoldDB" id="A0A2J6QWG3"/>
<evidence type="ECO:0000313" key="7">
    <source>
        <dbReference type="Proteomes" id="UP000235786"/>
    </source>
</evidence>
<sequence>MRNVFPVLIVASFASVVVTTTRQSVCTLSYVKQSLPTSNFGLTIDPASVVVSSVTNASVNSQTFFPSAHFDYCSVTFAYSHDGLNDSVHVMYWLPASDKFQNRYLSTGGGGFAISSGIGSLPGGIMYGAVAGTTDGGFGSFNTQSDAVFLVKNGTVNLESLYMFGYEAHHELSLLGKALTKQFFNMSSTKLYSYYQGCSEGGLDSRLQKIQRYGNEWDGAITGAPAFCFSHQQVQHLYSNVVEQTLGYYPPPCELEKIVNETIAFCDPLDGKTDGVVSRSDLRKLHFNLNSTIGKPYSCPARPPKSKRQFPNFSPSPAQNGTVSAEGGAVVAAITDSLRDSKGRRVYFSYQPAAGFVDAQTQYNAATNSWGLSVRSIMYPNMSFNDSTTALNDWYRLFLVPGAGHCGPSTAQPNGPWPQTSLAVLIDWVENGIEPTTLDATVLQGKHLGEQQQICGWPLRPYWPNDETSMECQYDQASTDSWLYDLDAFKLPVY</sequence>
<accession>A0A2J6QWG3</accession>
<dbReference type="EMBL" id="KZ613966">
    <property type="protein sequence ID" value="PMD30610.1"/>
    <property type="molecule type" value="Genomic_DNA"/>
</dbReference>
<keyword evidence="7" id="KW-1185">Reference proteome</keyword>
<dbReference type="PANTHER" id="PTHR33938:SF16">
    <property type="entry name" value="CARBOXYLIC ESTER HYDROLASE"/>
    <property type="match status" value="1"/>
</dbReference>
<evidence type="ECO:0000256" key="4">
    <source>
        <dbReference type="ARBA" id="ARBA00023157"/>
    </source>
</evidence>
<dbReference type="InterPro" id="IPR011118">
    <property type="entry name" value="Tannase/feruloyl_esterase"/>
</dbReference>
<dbReference type="GO" id="GO:0052689">
    <property type="term" value="F:carboxylic ester hydrolase activity"/>
    <property type="evidence" value="ECO:0007669"/>
    <property type="project" value="UniProtKB-KW"/>
</dbReference>
<dbReference type="PANTHER" id="PTHR33938">
    <property type="entry name" value="FERULOYL ESTERASE B-RELATED"/>
    <property type="match status" value="1"/>
</dbReference>
<feature type="chain" id="PRO_5014210436" description="Carboxylic ester hydrolase" evidence="5">
    <location>
        <begin position="20"/>
        <end position="494"/>
    </location>
</feature>
<keyword evidence="4" id="KW-1015">Disulfide bond</keyword>
<name>A0A2J6QWG3_HYAVF</name>
<dbReference type="OrthoDB" id="3039123at2759"/>
<keyword evidence="1" id="KW-0719">Serine esterase</keyword>
<gene>
    <name evidence="6" type="ORF">L207DRAFT_443529</name>
</gene>
<evidence type="ECO:0000256" key="2">
    <source>
        <dbReference type="ARBA" id="ARBA00022729"/>
    </source>
</evidence>
<dbReference type="EC" id="3.1.1.-" evidence="5"/>
<comment type="similarity">
    <text evidence="5">Belongs to the tannase family.</text>
</comment>
<proteinExistence type="inferred from homology"/>